<keyword evidence="1" id="KW-0472">Membrane</keyword>
<comment type="caution">
    <text evidence="2">The sequence shown here is derived from an EMBL/GenBank/DDBJ whole genome shotgun (WGS) entry which is preliminary data.</text>
</comment>
<evidence type="ECO:0000313" key="3">
    <source>
        <dbReference type="Proteomes" id="UP000011680"/>
    </source>
</evidence>
<sequence length="71" mass="8104">MASTKQLYGRLDRWVRNLSRIEYALFVGSVSLVSQLIIDIFLTELQLLDAVITALIITIVFYLLSGIFPRD</sequence>
<organism evidence="2 3">
    <name type="scientific">Halococcus thailandensis JCM 13552</name>
    <dbReference type="NCBI Taxonomy" id="1227457"/>
    <lineage>
        <taxon>Archaea</taxon>
        <taxon>Methanobacteriati</taxon>
        <taxon>Methanobacteriota</taxon>
        <taxon>Stenosarchaea group</taxon>
        <taxon>Halobacteria</taxon>
        <taxon>Halobacteriales</taxon>
        <taxon>Halococcaceae</taxon>
        <taxon>Halococcus</taxon>
    </lineage>
</organism>
<evidence type="ECO:0000313" key="2">
    <source>
        <dbReference type="EMBL" id="EMA56856.1"/>
    </source>
</evidence>
<dbReference type="Proteomes" id="UP000011680">
    <property type="component" value="Unassembled WGS sequence"/>
</dbReference>
<keyword evidence="1" id="KW-1133">Transmembrane helix</keyword>
<gene>
    <name evidence="2" type="ORF">C451_00200</name>
</gene>
<keyword evidence="1" id="KW-0812">Transmembrane</keyword>
<name>M0NG75_9EURY</name>
<dbReference type="AlphaFoldDB" id="M0NG75"/>
<evidence type="ECO:0000256" key="1">
    <source>
        <dbReference type="SAM" id="Phobius"/>
    </source>
</evidence>
<feature type="transmembrane region" description="Helical" evidence="1">
    <location>
        <begin position="21"/>
        <end position="41"/>
    </location>
</feature>
<keyword evidence="3" id="KW-1185">Reference proteome</keyword>
<feature type="transmembrane region" description="Helical" evidence="1">
    <location>
        <begin position="47"/>
        <end position="68"/>
    </location>
</feature>
<dbReference type="EMBL" id="AOMF01000014">
    <property type="protein sequence ID" value="EMA56856.1"/>
    <property type="molecule type" value="Genomic_DNA"/>
</dbReference>
<protein>
    <submittedName>
        <fullName evidence="2">Uncharacterized protein</fullName>
    </submittedName>
</protein>
<proteinExistence type="predicted"/>
<accession>M0NG75</accession>
<reference evidence="2 3" key="1">
    <citation type="journal article" date="2014" name="PLoS Genet.">
        <title>Phylogenetically driven sequencing of extremely halophilic archaea reveals strategies for static and dynamic osmo-response.</title>
        <authorList>
            <person name="Becker E.A."/>
            <person name="Seitzer P.M."/>
            <person name="Tritt A."/>
            <person name="Larsen D."/>
            <person name="Krusor M."/>
            <person name="Yao A.I."/>
            <person name="Wu D."/>
            <person name="Madern D."/>
            <person name="Eisen J.A."/>
            <person name="Darling A.E."/>
            <person name="Facciotti M.T."/>
        </authorList>
    </citation>
    <scope>NUCLEOTIDE SEQUENCE [LARGE SCALE GENOMIC DNA]</scope>
    <source>
        <strain evidence="2 3">JCM 13552</strain>
    </source>
</reference>